<comment type="caution">
    <text evidence="1">The sequence shown here is derived from an EMBL/GenBank/DDBJ whole genome shotgun (WGS) entry which is preliminary data.</text>
</comment>
<name>A4C4E6_9GAMM</name>
<evidence type="ECO:0000313" key="2">
    <source>
        <dbReference type="Proteomes" id="UP000006201"/>
    </source>
</evidence>
<organism evidence="1 2">
    <name type="scientific">Pseudoalteromonas tunicata D2</name>
    <dbReference type="NCBI Taxonomy" id="87626"/>
    <lineage>
        <taxon>Bacteria</taxon>
        <taxon>Pseudomonadati</taxon>
        <taxon>Pseudomonadota</taxon>
        <taxon>Gammaproteobacteria</taxon>
        <taxon>Alteromonadales</taxon>
        <taxon>Pseudoalteromonadaceae</taxon>
        <taxon>Pseudoalteromonas</taxon>
    </lineage>
</organism>
<dbReference type="Proteomes" id="UP000006201">
    <property type="component" value="Unassembled WGS sequence"/>
</dbReference>
<sequence length="105" mass="11874">MKYLGLISIIFLAGCQSTPTFCEREPDSNLCNQKTYQYTTDQALEEFESRKSNKAFALGQTSDGWEFYGYGEGYNSTHKAKKVALEACQSRLDKHGVEGKCELIR</sequence>
<reference evidence="1 2" key="1">
    <citation type="submission" date="2006-02" db="EMBL/GenBank/DDBJ databases">
        <authorList>
            <person name="Moran M.A."/>
            <person name="Kjelleberg S."/>
            <person name="Egan S."/>
            <person name="Saunders N."/>
            <person name="Thomas T."/>
            <person name="Ferriera S."/>
            <person name="Johnson J."/>
            <person name="Kravitz S."/>
            <person name="Halpern A."/>
            <person name="Remington K."/>
            <person name="Beeson K."/>
            <person name="Tran B."/>
            <person name="Rogers Y.-H."/>
            <person name="Friedman R."/>
            <person name="Venter J.C."/>
        </authorList>
    </citation>
    <scope>NUCLEOTIDE SEQUENCE [LARGE SCALE GENOMIC DNA]</scope>
    <source>
        <strain evidence="1 2">D2</strain>
    </source>
</reference>
<evidence type="ECO:0000313" key="1">
    <source>
        <dbReference type="EMBL" id="EAR30428.1"/>
    </source>
</evidence>
<dbReference type="EMBL" id="AAOH01000001">
    <property type="protein sequence ID" value="EAR30428.1"/>
    <property type="molecule type" value="Genomic_DNA"/>
</dbReference>
<gene>
    <name evidence="1" type="ORF">PTD2_02626</name>
</gene>
<dbReference type="RefSeq" id="WP_009836726.1">
    <property type="nucleotide sequence ID" value="NZ_AAOH01000001.1"/>
</dbReference>
<keyword evidence="1" id="KW-0449">Lipoprotein</keyword>
<accession>A4C4E6</accession>
<dbReference type="HOGENOM" id="CLU_2234258_0_0_6"/>
<dbReference type="OrthoDB" id="6315559at2"/>
<keyword evidence="2" id="KW-1185">Reference proteome</keyword>
<protein>
    <submittedName>
        <fullName evidence="1">Putative lipoprotein</fullName>
    </submittedName>
</protein>
<proteinExistence type="predicted"/>
<dbReference type="AlphaFoldDB" id="A4C4E6"/>
<dbReference type="PROSITE" id="PS51257">
    <property type="entry name" value="PROKAR_LIPOPROTEIN"/>
    <property type="match status" value="1"/>
</dbReference>